<sequence>MNTDFTKNKTATKHLNVLVKNDNILNQNNKVDMIYKYNTNKGTKLKDSHNEVPNNNLFENFNNLNNKKIIYPNNNYYFKQYKEQYEKHSLNNNLSLHQKIEPGLFGNYSSQLPPEFNPRQTSNMPFNEKVTNWLDSVPIFLVTDKNFEDGTYSPDNSINWEEDEVNNYLMGFDNEENFGINSLSTADEIIQFQAKRFDCLSKRLYLRDD</sequence>
<dbReference type="OrthoDB" id="3972586at2759"/>
<accession>A0A1E5RMM2</accession>
<protein>
    <submittedName>
        <fullName evidence="1">Uncharacterized protein</fullName>
    </submittedName>
</protein>
<dbReference type="EMBL" id="LPNL01000004">
    <property type="protein sequence ID" value="OEJ88150.1"/>
    <property type="molecule type" value="Genomic_DNA"/>
</dbReference>
<name>A0A1E5RMM2_9ASCO</name>
<keyword evidence="2" id="KW-1185">Reference proteome</keyword>
<evidence type="ECO:0000313" key="1">
    <source>
        <dbReference type="EMBL" id="OEJ88150.1"/>
    </source>
</evidence>
<organism evidence="1 2">
    <name type="scientific">Hanseniaspora opuntiae</name>
    <dbReference type="NCBI Taxonomy" id="211096"/>
    <lineage>
        <taxon>Eukaryota</taxon>
        <taxon>Fungi</taxon>
        <taxon>Dikarya</taxon>
        <taxon>Ascomycota</taxon>
        <taxon>Saccharomycotina</taxon>
        <taxon>Saccharomycetes</taxon>
        <taxon>Saccharomycodales</taxon>
        <taxon>Saccharomycodaceae</taxon>
        <taxon>Hanseniaspora</taxon>
    </lineage>
</organism>
<dbReference type="AlphaFoldDB" id="A0A1E5RMM2"/>
<evidence type="ECO:0000313" key="2">
    <source>
        <dbReference type="Proteomes" id="UP000095605"/>
    </source>
</evidence>
<comment type="caution">
    <text evidence="1">The sequence shown here is derived from an EMBL/GenBank/DDBJ whole genome shotgun (WGS) entry which is preliminary data.</text>
</comment>
<proteinExistence type="predicted"/>
<reference evidence="2" key="1">
    <citation type="journal article" date="2016" name="Genome Announc.">
        <title>Genome sequences of three species of Hanseniaspora isolated from spontaneous wine fermentations.</title>
        <authorList>
            <person name="Sternes P.R."/>
            <person name="Lee D."/>
            <person name="Kutyna D.R."/>
            <person name="Borneman A.R."/>
        </authorList>
    </citation>
    <scope>NUCLEOTIDE SEQUENCE [LARGE SCALE GENOMIC DNA]</scope>
    <source>
        <strain evidence="2">AWRI3578</strain>
    </source>
</reference>
<gene>
    <name evidence="1" type="ORF">AWRI3578_g2290</name>
</gene>
<dbReference type="Proteomes" id="UP000095605">
    <property type="component" value="Unassembled WGS sequence"/>
</dbReference>